<feature type="region of interest" description="Disordered" evidence="1">
    <location>
        <begin position="305"/>
        <end position="342"/>
    </location>
</feature>
<proteinExistence type="predicted"/>
<dbReference type="RefSeq" id="WP_256304499.1">
    <property type="nucleotide sequence ID" value="NZ_JANFYS010000027.1"/>
</dbReference>
<sequence length="342" mass="37595">MGFHRPQVKEAAKAAIRQAHPSPRWITLLFFLLVWGVPGALMLLAARPLLNLAALAAAGVPEHPLYRYTASVSGGLFSLLFFLSVLVTLFCVVLTYGYLSYGLKLWRGQETGWRDLFCGIPQAGRVLLLTLEIFLFSLLWAVLGAILLTIGVLILNTVSFLLAALSYQLGQLFLELLSLAASVGFMVFFYSRVLRYALAYYILLDQPRYRASEALDASKDLMVGHRWTFFVLLLSFLGWFLLGSLLCSAAGLLCQQLLPSGSVGLALITWLLTSLCTLPLTLWLAPYLACSCAGFYEAVAQNPGPASGFPPRPEESDPERRSRGGFDGDYQPGDYRGPDLPI</sequence>
<organism evidence="3 4">
    <name type="scientific">Intestinimonas massiliensis</name>
    <name type="common">ex Afouda et al. 2020</name>
    <dbReference type="NCBI Taxonomy" id="1673721"/>
    <lineage>
        <taxon>Bacteria</taxon>
        <taxon>Bacillati</taxon>
        <taxon>Bacillota</taxon>
        <taxon>Clostridia</taxon>
        <taxon>Eubacteriales</taxon>
        <taxon>Intestinimonas</taxon>
    </lineage>
</organism>
<reference evidence="3" key="1">
    <citation type="submission" date="2022-06" db="EMBL/GenBank/DDBJ databases">
        <title>Isolation of gut microbiota from human fecal samples.</title>
        <authorList>
            <person name="Pamer E.G."/>
            <person name="Barat B."/>
            <person name="Waligurski E."/>
            <person name="Medina S."/>
            <person name="Paddock L."/>
            <person name="Mostad J."/>
        </authorList>
    </citation>
    <scope>NUCLEOTIDE SEQUENCE</scope>
    <source>
        <strain evidence="3">DFI.9.91</strain>
    </source>
</reference>
<feature type="compositionally biased region" description="Basic and acidic residues" evidence="1">
    <location>
        <begin position="312"/>
        <end position="326"/>
    </location>
</feature>
<evidence type="ECO:0000256" key="1">
    <source>
        <dbReference type="SAM" id="MobiDB-lite"/>
    </source>
</evidence>
<protein>
    <submittedName>
        <fullName evidence="3">DUF975 family protein</fullName>
    </submittedName>
</protein>
<feature type="transmembrane region" description="Helical" evidence="2">
    <location>
        <begin position="172"/>
        <end position="191"/>
    </location>
</feature>
<name>A0AAW5JTM8_9FIRM</name>
<dbReference type="PANTHER" id="PTHR40076">
    <property type="entry name" value="MEMBRANE PROTEIN-RELATED"/>
    <property type="match status" value="1"/>
</dbReference>
<dbReference type="Proteomes" id="UP001204562">
    <property type="component" value="Unassembled WGS sequence"/>
</dbReference>
<comment type="caution">
    <text evidence="3">The sequence shown here is derived from an EMBL/GenBank/DDBJ whole genome shotgun (WGS) entry which is preliminary data.</text>
</comment>
<feature type="transmembrane region" description="Helical" evidence="2">
    <location>
        <begin position="76"/>
        <end position="99"/>
    </location>
</feature>
<keyword evidence="2" id="KW-0812">Transmembrane</keyword>
<dbReference type="InterPro" id="IPR010380">
    <property type="entry name" value="DUF975"/>
</dbReference>
<dbReference type="PANTHER" id="PTHR40076:SF1">
    <property type="entry name" value="MEMBRANE PROTEIN"/>
    <property type="match status" value="1"/>
</dbReference>
<keyword evidence="2" id="KW-0472">Membrane</keyword>
<feature type="transmembrane region" description="Helical" evidence="2">
    <location>
        <begin position="25"/>
        <end position="46"/>
    </location>
</feature>
<dbReference type="Pfam" id="PF06161">
    <property type="entry name" value="DUF975"/>
    <property type="match status" value="1"/>
</dbReference>
<feature type="transmembrane region" description="Helical" evidence="2">
    <location>
        <begin position="133"/>
        <end position="165"/>
    </location>
</feature>
<evidence type="ECO:0000313" key="3">
    <source>
        <dbReference type="EMBL" id="MCQ4771284.1"/>
    </source>
</evidence>
<feature type="transmembrane region" description="Helical" evidence="2">
    <location>
        <begin position="227"/>
        <end position="253"/>
    </location>
</feature>
<gene>
    <name evidence="3" type="ORF">NE579_12530</name>
</gene>
<feature type="transmembrane region" description="Helical" evidence="2">
    <location>
        <begin position="265"/>
        <end position="285"/>
    </location>
</feature>
<evidence type="ECO:0000256" key="2">
    <source>
        <dbReference type="SAM" id="Phobius"/>
    </source>
</evidence>
<evidence type="ECO:0000313" key="4">
    <source>
        <dbReference type="Proteomes" id="UP001204562"/>
    </source>
</evidence>
<dbReference type="AlphaFoldDB" id="A0AAW5JTM8"/>
<accession>A0AAW5JTM8</accession>
<dbReference type="EMBL" id="JANFYS010000027">
    <property type="protein sequence ID" value="MCQ4771284.1"/>
    <property type="molecule type" value="Genomic_DNA"/>
</dbReference>
<keyword evidence="2" id="KW-1133">Transmembrane helix</keyword>